<dbReference type="AlphaFoldDB" id="A0A8J2L2M9"/>
<dbReference type="Proteomes" id="UP000708208">
    <property type="component" value="Unassembled WGS sequence"/>
</dbReference>
<organism evidence="1 2">
    <name type="scientific">Allacma fusca</name>
    <dbReference type="NCBI Taxonomy" id="39272"/>
    <lineage>
        <taxon>Eukaryota</taxon>
        <taxon>Metazoa</taxon>
        <taxon>Ecdysozoa</taxon>
        <taxon>Arthropoda</taxon>
        <taxon>Hexapoda</taxon>
        <taxon>Collembola</taxon>
        <taxon>Symphypleona</taxon>
        <taxon>Sminthuridae</taxon>
        <taxon>Allacma</taxon>
    </lineage>
</organism>
<dbReference type="EMBL" id="CAJVCH010534624">
    <property type="protein sequence ID" value="CAG7825021.1"/>
    <property type="molecule type" value="Genomic_DNA"/>
</dbReference>
<proteinExistence type="predicted"/>
<evidence type="ECO:0000313" key="1">
    <source>
        <dbReference type="EMBL" id="CAG7825021.1"/>
    </source>
</evidence>
<evidence type="ECO:0000313" key="2">
    <source>
        <dbReference type="Proteomes" id="UP000708208"/>
    </source>
</evidence>
<comment type="caution">
    <text evidence="1">The sequence shown here is derived from an EMBL/GenBank/DDBJ whole genome shotgun (WGS) entry which is preliminary data.</text>
</comment>
<name>A0A8J2L2M9_9HEXA</name>
<sequence length="134" mass="15617">MIIRRNFKRCVSELAHFHCSKEASIFLLKMAETLVRTALRGNTPKPEMCDRPMIVKEYITKAPELSFRKCTADIKCRQHDTTLLIYMDEEILSNNQNKIFYNNKSLQSTYILTELKETDPKTLKLKSVNIVSMV</sequence>
<gene>
    <name evidence="1" type="ORF">AFUS01_LOCUS35147</name>
</gene>
<keyword evidence="2" id="KW-1185">Reference proteome</keyword>
<protein>
    <submittedName>
        <fullName evidence="1">Uncharacterized protein</fullName>
    </submittedName>
</protein>
<reference evidence="1" key="1">
    <citation type="submission" date="2021-06" db="EMBL/GenBank/DDBJ databases">
        <authorList>
            <person name="Hodson N. C."/>
            <person name="Mongue J. A."/>
            <person name="Jaron S. K."/>
        </authorList>
    </citation>
    <scope>NUCLEOTIDE SEQUENCE</scope>
</reference>
<accession>A0A8J2L2M9</accession>